<dbReference type="InParanoid" id="T1I2C8"/>
<dbReference type="EnsemblMetazoa" id="RPRC010448-RA">
    <property type="protein sequence ID" value="RPRC010448-PA"/>
    <property type="gene ID" value="RPRC010448"/>
</dbReference>
<evidence type="ECO:0000313" key="2">
    <source>
        <dbReference type="Proteomes" id="UP000015103"/>
    </source>
</evidence>
<reference evidence="1" key="1">
    <citation type="submission" date="2015-05" db="UniProtKB">
        <authorList>
            <consortium name="EnsemblMetazoa"/>
        </authorList>
    </citation>
    <scope>IDENTIFICATION</scope>
</reference>
<protein>
    <submittedName>
        <fullName evidence="1">Uncharacterized protein</fullName>
    </submittedName>
</protein>
<dbReference type="EMBL" id="ACPB03027678">
    <property type="status" value="NOT_ANNOTATED_CDS"/>
    <property type="molecule type" value="Genomic_DNA"/>
</dbReference>
<name>T1I2C8_RHOPR</name>
<dbReference type="HOGENOM" id="CLU_1791746_0_0_1"/>
<evidence type="ECO:0000313" key="1">
    <source>
        <dbReference type="EnsemblMetazoa" id="RPRC010448-PA"/>
    </source>
</evidence>
<organism evidence="1 2">
    <name type="scientific">Rhodnius prolixus</name>
    <name type="common">Triatomid bug</name>
    <dbReference type="NCBI Taxonomy" id="13249"/>
    <lineage>
        <taxon>Eukaryota</taxon>
        <taxon>Metazoa</taxon>
        <taxon>Ecdysozoa</taxon>
        <taxon>Arthropoda</taxon>
        <taxon>Hexapoda</taxon>
        <taxon>Insecta</taxon>
        <taxon>Pterygota</taxon>
        <taxon>Neoptera</taxon>
        <taxon>Paraneoptera</taxon>
        <taxon>Hemiptera</taxon>
        <taxon>Heteroptera</taxon>
        <taxon>Panheteroptera</taxon>
        <taxon>Cimicomorpha</taxon>
        <taxon>Reduviidae</taxon>
        <taxon>Triatominae</taxon>
        <taxon>Rhodnius</taxon>
    </lineage>
</organism>
<sequence>STPWVNGNAGSRGAKERTTASGLEISILKKAIPGGHVKPASVRATSVTGSSVPVQGEQEVESQLKEKVMRHMFLIASIASKGDGILGWDLMAKAGGVLDAAGGQVFVRNRDLRSDDRQLGNALNVLPTHIASTKGEDVREGGPKN</sequence>
<accession>T1I2C8</accession>
<keyword evidence="2" id="KW-1185">Reference proteome</keyword>
<proteinExistence type="predicted"/>
<dbReference type="Proteomes" id="UP000015103">
    <property type="component" value="Unassembled WGS sequence"/>
</dbReference>
<dbReference type="AlphaFoldDB" id="T1I2C8"/>
<dbReference type="VEuPathDB" id="VectorBase:RPRC010448"/>